<evidence type="ECO:0000313" key="2">
    <source>
        <dbReference type="EMBL" id="JAH09680.1"/>
    </source>
</evidence>
<sequence length="91" mass="10217">MFAAHKPEERVAQWRSLQGDITANVPVATKYLVTDLDKKMRELVLSFCSQLQSKFLDTSLGEQVIKNLLFVAKVIYLISPESESTETLEAG</sequence>
<feature type="domain" description="U3 small nucleolar RNA-associated protein 20 C-terminal" evidence="1">
    <location>
        <begin position="29"/>
        <end position="76"/>
    </location>
</feature>
<dbReference type="InterPro" id="IPR057525">
    <property type="entry name" value="UTP20_C"/>
</dbReference>
<evidence type="ECO:0000259" key="1">
    <source>
        <dbReference type="Pfam" id="PF23099"/>
    </source>
</evidence>
<dbReference type="AlphaFoldDB" id="A0A0E9Q015"/>
<reference evidence="2" key="1">
    <citation type="submission" date="2014-11" db="EMBL/GenBank/DDBJ databases">
        <authorList>
            <person name="Amaro Gonzalez C."/>
        </authorList>
    </citation>
    <scope>NUCLEOTIDE SEQUENCE</scope>
</reference>
<accession>A0A0E9Q015</accession>
<organism evidence="2">
    <name type="scientific">Anguilla anguilla</name>
    <name type="common">European freshwater eel</name>
    <name type="synonym">Muraena anguilla</name>
    <dbReference type="NCBI Taxonomy" id="7936"/>
    <lineage>
        <taxon>Eukaryota</taxon>
        <taxon>Metazoa</taxon>
        <taxon>Chordata</taxon>
        <taxon>Craniata</taxon>
        <taxon>Vertebrata</taxon>
        <taxon>Euteleostomi</taxon>
        <taxon>Actinopterygii</taxon>
        <taxon>Neopterygii</taxon>
        <taxon>Teleostei</taxon>
        <taxon>Anguilliformes</taxon>
        <taxon>Anguillidae</taxon>
        <taxon>Anguilla</taxon>
    </lineage>
</organism>
<dbReference type="EMBL" id="GBXM01098897">
    <property type="protein sequence ID" value="JAH09680.1"/>
    <property type="molecule type" value="Transcribed_RNA"/>
</dbReference>
<reference evidence="2" key="2">
    <citation type="journal article" date="2015" name="Fish Shellfish Immunol.">
        <title>Early steps in the European eel (Anguilla anguilla)-Vibrio vulnificus interaction in the gills: Role of the RtxA13 toxin.</title>
        <authorList>
            <person name="Callol A."/>
            <person name="Pajuelo D."/>
            <person name="Ebbesson L."/>
            <person name="Teles M."/>
            <person name="MacKenzie S."/>
            <person name="Amaro C."/>
        </authorList>
    </citation>
    <scope>NUCLEOTIDE SEQUENCE</scope>
</reference>
<dbReference type="Pfam" id="PF23099">
    <property type="entry name" value="UTP20_C"/>
    <property type="match status" value="1"/>
</dbReference>
<protein>
    <recommendedName>
        <fullName evidence="1">U3 small nucleolar RNA-associated protein 20 C-terminal domain-containing protein</fullName>
    </recommendedName>
</protein>
<proteinExistence type="predicted"/>
<name>A0A0E9Q015_ANGAN</name>